<dbReference type="Proteomes" id="UP000188532">
    <property type="component" value="Unassembled WGS sequence"/>
</dbReference>
<reference evidence="2 3" key="1">
    <citation type="submission" date="2017-02" db="EMBL/GenBank/DDBJ databases">
        <title>Complete genome sequences of Mycobacterium kansasii strains isolated from rhesus macaques.</title>
        <authorList>
            <person name="Panda A."/>
            <person name="Nagaraj S."/>
            <person name="Zhao X."/>
            <person name="Tettelin H."/>
            <person name="Detolla L.J."/>
        </authorList>
    </citation>
    <scope>NUCLEOTIDE SEQUENCE [LARGE SCALE GENOMIC DNA]</scope>
    <source>
        <strain evidence="2 3">11-3469</strain>
    </source>
</reference>
<gene>
    <name evidence="2" type="ORF">BZL29_7758</name>
</gene>
<evidence type="ECO:0000256" key="1">
    <source>
        <dbReference type="SAM" id="MobiDB-lite"/>
    </source>
</evidence>
<dbReference type="EMBL" id="MVBN01000011">
    <property type="protein sequence ID" value="OOK65397.1"/>
    <property type="molecule type" value="Genomic_DNA"/>
</dbReference>
<sequence>MIVFEPLIVTVGAHTYTLGAMHTYLLSVRFVVVDGRLRGEPFLNDTMRRVFAPGEPVPKRSHRPVKGRRVGLIDSPGSTTAAEGPEMLPERDSGAVLEALRARVLVDALAEPVSLRLVLWHAVDESPFATRRQAWADAAQTVRSLAADGLVVLADRPTGEVLSLAGEPDRLEAVLEEVTARVEAGGRPAWTAGPWLTLTAEGERMASQFAPPADRPPVRRRRRLHAAAAGRSGHRDSSERVDEILATEVWP</sequence>
<organism evidence="2 3">
    <name type="scientific">Mycobacterium kansasii</name>
    <dbReference type="NCBI Taxonomy" id="1768"/>
    <lineage>
        <taxon>Bacteria</taxon>
        <taxon>Bacillati</taxon>
        <taxon>Actinomycetota</taxon>
        <taxon>Actinomycetes</taxon>
        <taxon>Mycobacteriales</taxon>
        <taxon>Mycobacteriaceae</taxon>
        <taxon>Mycobacterium</taxon>
    </lineage>
</organism>
<feature type="compositionally biased region" description="Basic and acidic residues" evidence="1">
    <location>
        <begin position="233"/>
        <end position="243"/>
    </location>
</feature>
<name>A0A1V3WEH8_MYCKA</name>
<comment type="caution">
    <text evidence="2">The sequence shown here is derived from an EMBL/GenBank/DDBJ whole genome shotgun (WGS) entry which is preliminary data.</text>
</comment>
<feature type="region of interest" description="Disordered" evidence="1">
    <location>
        <begin position="54"/>
        <end position="87"/>
    </location>
</feature>
<evidence type="ECO:0000313" key="2">
    <source>
        <dbReference type="EMBL" id="OOK65397.1"/>
    </source>
</evidence>
<feature type="region of interest" description="Disordered" evidence="1">
    <location>
        <begin position="206"/>
        <end position="251"/>
    </location>
</feature>
<accession>A0A1V3WEH8</accession>
<dbReference type="AlphaFoldDB" id="A0A1V3WEH8"/>
<evidence type="ECO:0000313" key="3">
    <source>
        <dbReference type="Proteomes" id="UP000188532"/>
    </source>
</evidence>
<feature type="compositionally biased region" description="Basic residues" evidence="1">
    <location>
        <begin position="59"/>
        <end position="69"/>
    </location>
</feature>
<proteinExistence type="predicted"/>
<protein>
    <submittedName>
        <fullName evidence="2">Uncharacterized protein</fullName>
    </submittedName>
</protein>